<dbReference type="GO" id="GO:0009279">
    <property type="term" value="C:cell outer membrane"/>
    <property type="evidence" value="ECO:0007669"/>
    <property type="project" value="UniProtKB-SubCell"/>
</dbReference>
<dbReference type="InterPro" id="IPR010583">
    <property type="entry name" value="MipA"/>
</dbReference>
<evidence type="ECO:0000256" key="3">
    <source>
        <dbReference type="ARBA" id="ARBA00022729"/>
    </source>
</evidence>
<keyword evidence="5" id="KW-0998">Cell outer membrane</keyword>
<accession>A0A1N6GVU4</accession>
<evidence type="ECO:0000256" key="6">
    <source>
        <dbReference type="SAM" id="SignalP"/>
    </source>
</evidence>
<keyword evidence="8" id="KW-1185">Reference proteome</keyword>
<feature type="chain" id="PRO_5012410337" evidence="6">
    <location>
        <begin position="25"/>
        <end position="259"/>
    </location>
</feature>
<dbReference type="PANTHER" id="PTHR38776">
    <property type="entry name" value="MLTA-INTERACTING PROTEIN-RELATED"/>
    <property type="match status" value="1"/>
</dbReference>
<comment type="similarity">
    <text evidence="2">Belongs to the MipA/OmpV family.</text>
</comment>
<sequence>MKSNFAFYLASAVVGFTVSSVAFADGYDVTVGAGIDLAPRYLGSNEYYFLPVPLLNVTTPSGVYIGTTSGVGYKLDLPHNFYIDSSLNYAVGRKDTNETFESGSDALRGMGDVPNALVATVTAGYRFASVGSVSVAADVPLSNRSIGDSWRVAFEVPMLVTASDVLTTKTAVHLGSATYNQTQWGVNASQSAASGFRQYSPGGGINAVDLGLTWVHLLNRKWSVTTSGQVTRLVGDAGGSPIVQRRVSLNVATIVGYKF</sequence>
<evidence type="ECO:0000256" key="5">
    <source>
        <dbReference type="ARBA" id="ARBA00023237"/>
    </source>
</evidence>
<dbReference type="PANTHER" id="PTHR38776:SF1">
    <property type="entry name" value="MLTA-INTERACTING PROTEIN-RELATED"/>
    <property type="match status" value="1"/>
</dbReference>
<evidence type="ECO:0000256" key="1">
    <source>
        <dbReference type="ARBA" id="ARBA00004442"/>
    </source>
</evidence>
<organism evidence="7 8">
    <name type="scientific">Paraburkholderia phenazinium</name>
    <dbReference type="NCBI Taxonomy" id="60549"/>
    <lineage>
        <taxon>Bacteria</taxon>
        <taxon>Pseudomonadati</taxon>
        <taxon>Pseudomonadota</taxon>
        <taxon>Betaproteobacteria</taxon>
        <taxon>Burkholderiales</taxon>
        <taxon>Burkholderiaceae</taxon>
        <taxon>Paraburkholderia</taxon>
    </lineage>
</organism>
<dbReference type="Pfam" id="PF06629">
    <property type="entry name" value="MipA"/>
    <property type="match status" value="1"/>
</dbReference>
<evidence type="ECO:0000313" key="7">
    <source>
        <dbReference type="EMBL" id="SIO11670.1"/>
    </source>
</evidence>
<feature type="signal peptide" evidence="6">
    <location>
        <begin position="1"/>
        <end position="24"/>
    </location>
</feature>
<dbReference type="EMBL" id="FSRU01000001">
    <property type="protein sequence ID" value="SIO11670.1"/>
    <property type="molecule type" value="Genomic_DNA"/>
</dbReference>
<keyword evidence="4" id="KW-0472">Membrane</keyword>
<name>A0A1N6GVU4_9BURK</name>
<dbReference type="RefSeq" id="WP_074294494.1">
    <property type="nucleotide sequence ID" value="NZ_FSRU01000001.1"/>
</dbReference>
<reference evidence="7 8" key="1">
    <citation type="submission" date="2016-11" db="EMBL/GenBank/DDBJ databases">
        <authorList>
            <person name="Jaros S."/>
            <person name="Januszkiewicz K."/>
            <person name="Wedrychowicz H."/>
        </authorList>
    </citation>
    <scope>NUCLEOTIDE SEQUENCE [LARGE SCALE GENOMIC DNA]</scope>
    <source>
        <strain evidence="7 8">GAS95</strain>
    </source>
</reference>
<comment type="subcellular location">
    <subcellularLocation>
        <location evidence="1">Cell outer membrane</location>
    </subcellularLocation>
</comment>
<dbReference type="Proteomes" id="UP000185151">
    <property type="component" value="Unassembled WGS sequence"/>
</dbReference>
<keyword evidence="3 6" id="KW-0732">Signal</keyword>
<protein>
    <submittedName>
        <fullName evidence="7">Outer membrane scaffolding protein for murein synthesis, MipA/OmpV family</fullName>
    </submittedName>
</protein>
<gene>
    <name evidence="7" type="ORF">SAMN05444165_1001</name>
</gene>
<evidence type="ECO:0000256" key="2">
    <source>
        <dbReference type="ARBA" id="ARBA00005722"/>
    </source>
</evidence>
<dbReference type="AlphaFoldDB" id="A0A1N6GVU4"/>
<evidence type="ECO:0000313" key="8">
    <source>
        <dbReference type="Proteomes" id="UP000185151"/>
    </source>
</evidence>
<proteinExistence type="inferred from homology"/>
<evidence type="ECO:0000256" key="4">
    <source>
        <dbReference type="ARBA" id="ARBA00023136"/>
    </source>
</evidence>